<dbReference type="Pfam" id="PF09991">
    <property type="entry name" value="DUF2232"/>
    <property type="match status" value="1"/>
</dbReference>
<evidence type="ECO:0000313" key="2">
    <source>
        <dbReference type="EMBL" id="MBM7656806.1"/>
    </source>
</evidence>
<dbReference type="Proteomes" id="UP000823201">
    <property type="component" value="Unassembled WGS sequence"/>
</dbReference>
<reference evidence="2 3" key="1">
    <citation type="submission" date="2021-01" db="EMBL/GenBank/DDBJ databases">
        <title>Genomic Encyclopedia of Type Strains, Phase IV (KMG-IV): sequencing the most valuable type-strain genomes for metagenomic binning, comparative biology and taxonomic classification.</title>
        <authorList>
            <person name="Goeker M."/>
        </authorList>
    </citation>
    <scope>NUCLEOTIDE SEQUENCE [LARGE SCALE GENOMIC DNA]</scope>
    <source>
        <strain evidence="2 3">DSM 100968</strain>
    </source>
</reference>
<accession>A0ABS2Q537</accession>
<keyword evidence="1" id="KW-0812">Transmembrane</keyword>
<protein>
    <submittedName>
        <fullName evidence="2">Uncharacterized protein YybS (DUF2232 family)</fullName>
    </submittedName>
</protein>
<sequence>MKDKHALISRALAIGILFIMLLLTLFTSFSLLTIWFLPIPLMYLAARFGWRTGLSGFAVSMLFLAAICWNLQALLPLFLLCMGTGMGVAIQKKKSAFATLLTGSLVNSAVLIIILAISVFLFNYNPIQSGVAYLTQSFNETIKELGPSLSAQNLVTIRQYKSTLSDLIYLAPSMLVLVSVFYALIIELISLPILRKLHVTVPRWVPFRNWQLPKSIVWVYLLVLIVRAGQLDGGQGTTLFNIVINFEYILQVLLAMQGFSFLFAFAHRRKLPLVVPILCSLLGFVLLEMIRILGIIDLGFDLRKRIAEKH</sequence>
<feature type="transmembrane region" description="Helical" evidence="1">
    <location>
        <begin position="273"/>
        <end position="296"/>
    </location>
</feature>
<dbReference type="InterPro" id="IPR018710">
    <property type="entry name" value="DUF2232"/>
</dbReference>
<comment type="caution">
    <text evidence="2">The sequence shown here is derived from an EMBL/GenBank/DDBJ whole genome shotgun (WGS) entry which is preliminary data.</text>
</comment>
<name>A0ABS2Q537_9BACL</name>
<feature type="transmembrane region" description="Helical" evidence="1">
    <location>
        <begin position="12"/>
        <end position="37"/>
    </location>
</feature>
<dbReference type="EMBL" id="JAFBEV010000002">
    <property type="protein sequence ID" value="MBM7656806.1"/>
    <property type="molecule type" value="Genomic_DNA"/>
</dbReference>
<keyword evidence="1" id="KW-1133">Transmembrane helix</keyword>
<keyword evidence="3" id="KW-1185">Reference proteome</keyword>
<gene>
    <name evidence="2" type="ORF">JOC27_000243</name>
</gene>
<dbReference type="PANTHER" id="PTHR41324">
    <property type="entry name" value="MEMBRANE PROTEIN-RELATED"/>
    <property type="match status" value="1"/>
</dbReference>
<feature type="transmembrane region" description="Helical" evidence="1">
    <location>
        <begin position="57"/>
        <end position="83"/>
    </location>
</feature>
<feature type="transmembrane region" description="Helical" evidence="1">
    <location>
        <begin position="95"/>
        <end position="122"/>
    </location>
</feature>
<evidence type="ECO:0000256" key="1">
    <source>
        <dbReference type="SAM" id="Phobius"/>
    </source>
</evidence>
<evidence type="ECO:0000313" key="3">
    <source>
        <dbReference type="Proteomes" id="UP000823201"/>
    </source>
</evidence>
<feature type="transmembrane region" description="Helical" evidence="1">
    <location>
        <begin position="167"/>
        <end position="191"/>
    </location>
</feature>
<dbReference type="PANTHER" id="PTHR41324:SF1">
    <property type="entry name" value="DUF2232 DOMAIN-CONTAINING PROTEIN"/>
    <property type="match status" value="1"/>
</dbReference>
<dbReference type="RefSeq" id="WP_205005173.1">
    <property type="nucleotide sequence ID" value="NZ_CBCRXA010000002.1"/>
</dbReference>
<keyword evidence="1" id="KW-0472">Membrane</keyword>
<proteinExistence type="predicted"/>
<organism evidence="2 3">
    <name type="scientific">Sporolactobacillus spathodeae</name>
    <dbReference type="NCBI Taxonomy" id="1465502"/>
    <lineage>
        <taxon>Bacteria</taxon>
        <taxon>Bacillati</taxon>
        <taxon>Bacillota</taxon>
        <taxon>Bacilli</taxon>
        <taxon>Bacillales</taxon>
        <taxon>Sporolactobacillaceae</taxon>
        <taxon>Sporolactobacillus</taxon>
    </lineage>
</organism>
<feature type="transmembrane region" description="Helical" evidence="1">
    <location>
        <begin position="212"/>
        <end position="228"/>
    </location>
</feature>